<keyword evidence="6 14" id="KW-0863">Zinc-finger</keyword>
<evidence type="ECO:0000256" key="8">
    <source>
        <dbReference type="ARBA" id="ARBA00022801"/>
    </source>
</evidence>
<dbReference type="InterPro" id="IPR050185">
    <property type="entry name" value="Ub_carboxyl-term_hydrolase"/>
</dbReference>
<dbReference type="InterPro" id="IPR015940">
    <property type="entry name" value="UBA"/>
</dbReference>
<dbReference type="InterPro" id="IPR028889">
    <property type="entry name" value="USP"/>
</dbReference>
<dbReference type="SUPFAM" id="SSF54001">
    <property type="entry name" value="Cysteine proteinases"/>
    <property type="match status" value="1"/>
</dbReference>
<dbReference type="PROSITE" id="PS00973">
    <property type="entry name" value="USP_2"/>
    <property type="match status" value="1"/>
</dbReference>
<evidence type="ECO:0000256" key="5">
    <source>
        <dbReference type="ARBA" id="ARBA00022737"/>
    </source>
</evidence>
<feature type="binding site" evidence="13">
    <location>
        <position position="196"/>
    </location>
    <ligand>
        <name>Zn(2+)</name>
        <dbReference type="ChEBI" id="CHEBI:29105"/>
    </ligand>
</feature>
<dbReference type="PROSITE" id="PS50271">
    <property type="entry name" value="ZF_UBP"/>
    <property type="match status" value="1"/>
</dbReference>
<evidence type="ECO:0000256" key="1">
    <source>
        <dbReference type="ARBA" id="ARBA00000707"/>
    </source>
</evidence>
<sequence>MEELLKYLHKIRIPQKNDKIYKDECVYSFDTPDTPTGLYINLTTFLGLGQDYIQHYYQLTENPVFLHIKRRRKEVSILVYLIPSKYQDGPEKKITRLAIGTADGFTPDQQKYTYHESYQIIILPNFTTIPYPTDNLPQEVEVAIKCILEAESATKIAEVEALAGTWDGEVKAVSKHAASLKQLDNGKKIPPSGWKCEKCDLTQNLWLNLTDGSILCGRKFYDGTGGNDHAVEHYRVTGYSLAVKLGTITKEGKADVFSYDEDDMVEDPKLVEHLAHWGINIAQMEKTDKSMIELELDLNQRFGEWVALQEAASKLTPLYGPGYTGLANLGNSCYLNSVMQMLFVIPDFIKRISEVNFRFVDGAPQIFQQNYIDPANDFNVQMAKLGIGLLSGKYSVPPNTNQEHESRQGIPPRMFKTLVGRGHPGFSSNRQQDAQEFFLHIINIIDVILSYNTNIRKLIAQRHSRRQKNPTDCFKFQVEERYQCSWSNKVKYTYRTEYLLPLPIPVETAVNKDEVAAYEALKNETEAKGQKLDSNALVRPRIKLSSCLQTFIRPETVEQFYSSALNEKTTAQKTTKLSTFPDYLLIHLKKFMMKEDWTPVKLDIAVEMPDILNLNFLRGFGLQPTEELLPETVGAAPPPFVYNPVIFNELTDMGFPQEACKRALYFTENLCLEAATNWLMEHMADSDFADPFVPPGIDVKPKKDKFMANEDAVAMLMGMSFTREQATKALKATDNNLERAADWIFSHQNELDALEVEDEARHSKETFRDGTDQYKLVGFISHMGTSTMVGHYVCHLLKDNRWVIYNDDKVALSENPPKELGYVYLYQRID</sequence>
<keyword evidence="8 11" id="KW-0378">Hydrolase</keyword>
<protein>
    <recommendedName>
        <fullName evidence="11 15">Ubiquitin carboxyl-terminal hydrolase</fullName>
        <ecNumber evidence="11 15">3.4.19.12</ecNumber>
    </recommendedName>
</protein>
<dbReference type="Gene3D" id="3.30.40.10">
    <property type="entry name" value="Zinc/RING finger domain, C3HC4 (zinc finger)"/>
    <property type="match status" value="2"/>
</dbReference>
<proteinExistence type="inferred from homology"/>
<dbReference type="InterPro" id="IPR016652">
    <property type="entry name" value="Ubiquitinyl_hydrolase"/>
</dbReference>
<feature type="binding site" evidence="13">
    <location>
        <position position="216"/>
    </location>
    <ligand>
        <name>Zn(2+)</name>
        <dbReference type="ChEBI" id="CHEBI:29105"/>
    </ligand>
</feature>
<dbReference type="SMART" id="SM00290">
    <property type="entry name" value="ZnF_UBP"/>
    <property type="match status" value="1"/>
</dbReference>
<keyword evidence="10 11" id="KW-0862">Zinc</keyword>
<accession>A0A833RU05</accession>
<evidence type="ECO:0000256" key="7">
    <source>
        <dbReference type="ARBA" id="ARBA00022786"/>
    </source>
</evidence>
<dbReference type="InterPro" id="IPR001607">
    <property type="entry name" value="Znf_UBP"/>
</dbReference>
<feature type="domain" description="UBP-type" evidence="18">
    <location>
        <begin position="172"/>
        <end position="281"/>
    </location>
</feature>
<comment type="similarity">
    <text evidence="2 11 15">Belongs to the peptidase C19 family.</text>
</comment>
<dbReference type="GO" id="GO:0016579">
    <property type="term" value="P:protein deubiquitination"/>
    <property type="evidence" value="ECO:0007669"/>
    <property type="project" value="InterPro"/>
</dbReference>
<evidence type="ECO:0000256" key="14">
    <source>
        <dbReference type="PROSITE-ProRule" id="PRU00502"/>
    </source>
</evidence>
<dbReference type="Pfam" id="PF00627">
    <property type="entry name" value="UBA"/>
    <property type="match status" value="2"/>
</dbReference>
<dbReference type="PIRSF" id="PIRSF016308">
    <property type="entry name" value="UBP"/>
    <property type="match status" value="1"/>
</dbReference>
<keyword evidence="3 11" id="KW-0645">Protease</keyword>
<keyword evidence="5" id="KW-0677">Repeat</keyword>
<dbReference type="CDD" id="cd02658">
    <property type="entry name" value="Peptidase_C19B"/>
    <property type="match status" value="1"/>
</dbReference>
<dbReference type="Gene3D" id="3.90.70.10">
    <property type="entry name" value="Cysteine proteinases"/>
    <property type="match status" value="1"/>
</dbReference>
<dbReference type="Gene3D" id="1.10.8.10">
    <property type="entry name" value="DNA helicase RuvA subunit, C-terminal domain"/>
    <property type="match status" value="2"/>
</dbReference>
<dbReference type="GO" id="GO:0004843">
    <property type="term" value="F:cysteine-type deubiquitinase activity"/>
    <property type="evidence" value="ECO:0007669"/>
    <property type="project" value="UniProtKB-UniRule"/>
</dbReference>
<dbReference type="CDD" id="cd14386">
    <property type="entry name" value="UBA2_UBP5"/>
    <property type="match status" value="1"/>
</dbReference>
<feature type="binding site" evidence="13">
    <location>
        <position position="229"/>
    </location>
    <ligand>
        <name>Zn(2+)</name>
        <dbReference type="ChEBI" id="CHEBI:29105"/>
    </ligand>
</feature>
<dbReference type="PROSITE" id="PS50235">
    <property type="entry name" value="USP_3"/>
    <property type="match status" value="1"/>
</dbReference>
<keyword evidence="7 11" id="KW-0833">Ubl conjugation pathway</keyword>
<evidence type="ECO:0000256" key="11">
    <source>
        <dbReference type="PIRNR" id="PIRNR016308"/>
    </source>
</evidence>
<dbReference type="PANTHER" id="PTHR21646">
    <property type="entry name" value="UBIQUITIN CARBOXYL-TERMINAL HYDROLASE"/>
    <property type="match status" value="1"/>
</dbReference>
<dbReference type="CDD" id="cd14294">
    <property type="entry name" value="UBA1_UBP5_like"/>
    <property type="match status" value="1"/>
</dbReference>
<dbReference type="InterPro" id="IPR041432">
    <property type="entry name" value="UBP13_Znf-UBP_var"/>
</dbReference>
<evidence type="ECO:0000256" key="6">
    <source>
        <dbReference type="ARBA" id="ARBA00022771"/>
    </source>
</evidence>
<dbReference type="Pfam" id="PF17807">
    <property type="entry name" value="zf-UBP_var"/>
    <property type="match status" value="1"/>
</dbReference>
<feature type="binding site" evidence="13">
    <location>
        <position position="199"/>
    </location>
    <ligand>
        <name>Zn(2+)</name>
        <dbReference type="ChEBI" id="CHEBI:29105"/>
    </ligand>
</feature>
<evidence type="ECO:0000256" key="15">
    <source>
        <dbReference type="RuleBase" id="RU366025"/>
    </source>
</evidence>
<evidence type="ECO:0000256" key="2">
    <source>
        <dbReference type="ARBA" id="ARBA00009085"/>
    </source>
</evidence>
<dbReference type="FunFam" id="3.30.40.10:FF:000026">
    <property type="entry name" value="Ubiquitin carboxyl-terminal hydrolase"/>
    <property type="match status" value="1"/>
</dbReference>
<dbReference type="SMART" id="SM00165">
    <property type="entry name" value="UBA"/>
    <property type="match status" value="2"/>
</dbReference>
<evidence type="ECO:0000256" key="13">
    <source>
        <dbReference type="PIRSR" id="PIRSR016308-3"/>
    </source>
</evidence>
<dbReference type="Pfam" id="PF02148">
    <property type="entry name" value="zf-UBP"/>
    <property type="match status" value="1"/>
</dbReference>
<dbReference type="EC" id="3.4.19.12" evidence="11 15"/>
<name>A0A833RU05_9HYME</name>
<evidence type="ECO:0000259" key="17">
    <source>
        <dbReference type="PROSITE" id="PS50235"/>
    </source>
</evidence>
<dbReference type="InterPro" id="IPR018200">
    <property type="entry name" value="USP_CS"/>
</dbReference>
<dbReference type="InterPro" id="IPR009060">
    <property type="entry name" value="UBA-like_sf"/>
</dbReference>
<dbReference type="InterPro" id="IPR001394">
    <property type="entry name" value="Peptidase_C19_UCH"/>
</dbReference>
<evidence type="ECO:0000256" key="10">
    <source>
        <dbReference type="ARBA" id="ARBA00022833"/>
    </source>
</evidence>
<dbReference type="FunFam" id="1.10.8.10:FF:000086">
    <property type="entry name" value="Ubiquitin carboxyl-terminal hydrolase"/>
    <property type="match status" value="1"/>
</dbReference>
<dbReference type="EMBL" id="WNWW01000221">
    <property type="protein sequence ID" value="KAF3428303.1"/>
    <property type="molecule type" value="Genomic_DNA"/>
</dbReference>
<evidence type="ECO:0000313" key="19">
    <source>
        <dbReference type="EMBL" id="KAF3428303.1"/>
    </source>
</evidence>
<evidence type="ECO:0000313" key="20">
    <source>
        <dbReference type="Proteomes" id="UP000655588"/>
    </source>
</evidence>
<feature type="domain" description="UBA" evidence="16">
    <location>
        <begin position="641"/>
        <end position="682"/>
    </location>
</feature>
<organism evidence="19 20">
    <name type="scientific">Frieseomelitta varia</name>
    <dbReference type="NCBI Taxonomy" id="561572"/>
    <lineage>
        <taxon>Eukaryota</taxon>
        <taxon>Metazoa</taxon>
        <taxon>Ecdysozoa</taxon>
        <taxon>Arthropoda</taxon>
        <taxon>Hexapoda</taxon>
        <taxon>Insecta</taxon>
        <taxon>Pterygota</taxon>
        <taxon>Neoptera</taxon>
        <taxon>Endopterygota</taxon>
        <taxon>Hymenoptera</taxon>
        <taxon>Apocrita</taxon>
        <taxon>Aculeata</taxon>
        <taxon>Apoidea</taxon>
        <taxon>Anthophila</taxon>
        <taxon>Apidae</taxon>
        <taxon>Frieseomelitta</taxon>
    </lineage>
</organism>
<comment type="caution">
    <text evidence="19">The sequence shown here is derived from an EMBL/GenBank/DDBJ whole genome shotgun (WGS) entry which is preliminary data.</text>
</comment>
<evidence type="ECO:0000256" key="4">
    <source>
        <dbReference type="ARBA" id="ARBA00022723"/>
    </source>
</evidence>
<dbReference type="PROSITE" id="PS50030">
    <property type="entry name" value="UBA"/>
    <property type="match status" value="2"/>
</dbReference>
<dbReference type="PANTHER" id="PTHR21646:SF10">
    <property type="entry name" value="UBIQUITIN CARBOXYL-TERMINAL HYDROLASE 14"/>
    <property type="match status" value="1"/>
</dbReference>
<keyword evidence="4 11" id="KW-0479">Metal-binding</keyword>
<dbReference type="Pfam" id="PF00443">
    <property type="entry name" value="UCH"/>
    <property type="match status" value="1"/>
</dbReference>
<comment type="catalytic activity">
    <reaction evidence="1 11 15">
        <text>Thiol-dependent hydrolysis of ester, thioester, amide, peptide and isopeptide bonds formed by the C-terminal Gly of ubiquitin (a 76-residue protein attached to proteins as an intracellular targeting signal).</text>
        <dbReference type="EC" id="3.4.19.12"/>
    </reaction>
</comment>
<dbReference type="PROSITE" id="PS00972">
    <property type="entry name" value="USP_1"/>
    <property type="match status" value="1"/>
</dbReference>
<evidence type="ECO:0000256" key="9">
    <source>
        <dbReference type="ARBA" id="ARBA00022807"/>
    </source>
</evidence>
<dbReference type="InterPro" id="IPR038765">
    <property type="entry name" value="Papain-like_cys_pep_sf"/>
</dbReference>
<dbReference type="AlphaFoldDB" id="A0A833RU05"/>
<dbReference type="GO" id="GO:0008270">
    <property type="term" value="F:zinc ion binding"/>
    <property type="evidence" value="ECO:0007669"/>
    <property type="project" value="UniProtKB-UniRule"/>
</dbReference>
<feature type="active site" description="Nucleophile" evidence="12">
    <location>
        <position position="333"/>
    </location>
</feature>
<evidence type="ECO:0000256" key="3">
    <source>
        <dbReference type="ARBA" id="ARBA00022670"/>
    </source>
</evidence>
<dbReference type="SUPFAM" id="SSF57850">
    <property type="entry name" value="RING/U-box"/>
    <property type="match status" value="1"/>
</dbReference>
<dbReference type="Proteomes" id="UP000655588">
    <property type="component" value="Unassembled WGS sequence"/>
</dbReference>
<gene>
    <name evidence="19" type="ORF">E2986_05327</name>
</gene>
<dbReference type="InterPro" id="IPR013083">
    <property type="entry name" value="Znf_RING/FYVE/PHD"/>
</dbReference>
<reference evidence="19" key="1">
    <citation type="submission" date="2019-11" db="EMBL/GenBank/DDBJ databases">
        <title>The nuclear and mitochondrial genomes of Frieseomelitta varia - a highly eusocial stingless bee (Meliponini) with a permanently sterile worker caste.</title>
        <authorList>
            <person name="Freitas F.C.P."/>
            <person name="Lourenco A.P."/>
            <person name="Nunes F.M.F."/>
            <person name="Paschoal A.R."/>
            <person name="Abreu F.C.P."/>
            <person name="Barbin F.O."/>
            <person name="Bataglia L."/>
            <person name="Cardoso-Junior C.A.M."/>
            <person name="Cervoni M.S."/>
            <person name="Silva S.R."/>
            <person name="Dalarmi F."/>
            <person name="Del Lama M.A."/>
            <person name="Depintor T.S."/>
            <person name="Ferreira K.M."/>
            <person name="Goria P.S."/>
            <person name="Jaskot M.C."/>
            <person name="Lago D.C."/>
            <person name="Luna-Lucena D."/>
            <person name="Moda L.M."/>
            <person name="Nascimento L."/>
            <person name="Pedrino M."/>
            <person name="Rabico F.O."/>
            <person name="Sanches F.C."/>
            <person name="Santos D.E."/>
            <person name="Santos C.G."/>
            <person name="Vieira J."/>
            <person name="Lopes T.F."/>
            <person name="Barchuk A.R."/>
            <person name="Hartfelder K."/>
            <person name="Simoes Z.L.P."/>
            <person name="Bitondi M.M.G."/>
            <person name="Pinheiro D.G."/>
        </authorList>
    </citation>
    <scope>NUCLEOTIDE SEQUENCE</scope>
    <source>
        <strain evidence="19">USP_RPSP 00005682</strain>
        <tissue evidence="19">Whole individual</tissue>
    </source>
</reference>
<dbReference type="SUPFAM" id="SSF46934">
    <property type="entry name" value="UBA-like"/>
    <property type="match status" value="1"/>
</dbReference>
<keyword evidence="20" id="KW-1185">Reference proteome</keyword>
<evidence type="ECO:0000259" key="18">
    <source>
        <dbReference type="PROSITE" id="PS50271"/>
    </source>
</evidence>
<keyword evidence="9 11" id="KW-0788">Thiol protease</keyword>
<evidence type="ECO:0000259" key="16">
    <source>
        <dbReference type="PROSITE" id="PS50030"/>
    </source>
</evidence>
<feature type="active site" description="Proton acceptor" evidence="12">
    <location>
        <position position="791"/>
    </location>
</feature>
<feature type="domain" description="UBA" evidence="16">
    <location>
        <begin position="707"/>
        <end position="747"/>
    </location>
</feature>
<feature type="domain" description="USP" evidence="17">
    <location>
        <begin position="324"/>
        <end position="829"/>
    </location>
</feature>
<dbReference type="GO" id="GO:0006508">
    <property type="term" value="P:proteolysis"/>
    <property type="evidence" value="ECO:0007669"/>
    <property type="project" value="UniProtKB-KW"/>
</dbReference>
<evidence type="ECO:0000256" key="12">
    <source>
        <dbReference type="PIRSR" id="PIRSR016308-1"/>
    </source>
</evidence>